<keyword evidence="5 9" id="KW-0223">Dioxygenase</keyword>
<feature type="site" description="May play a role in metal incorporation in vivo" evidence="9">
    <location>
        <position position="96"/>
    </location>
</feature>
<comment type="cofactor">
    <cofactor evidence="9">
        <name>Fe(2+)</name>
        <dbReference type="ChEBI" id="CHEBI:29033"/>
    </cofactor>
    <text evidence="9">Binds 1 Fe(2+) cation per monomer.</text>
</comment>
<gene>
    <name evidence="9" type="primary">mtnD</name>
    <name evidence="10" type="ORF">QO018_001295</name>
</gene>
<keyword evidence="2 9" id="KW-0533">Nickel</keyword>
<evidence type="ECO:0000256" key="9">
    <source>
        <dbReference type="HAMAP-Rule" id="MF_01682"/>
    </source>
</evidence>
<feature type="binding site" evidence="9">
    <location>
        <position position="99"/>
    </location>
    <ligand>
        <name>Ni(2+)</name>
        <dbReference type="ChEBI" id="CHEBI:49786"/>
    </ligand>
</feature>
<feature type="binding site" evidence="9">
    <location>
        <position position="141"/>
    </location>
    <ligand>
        <name>Ni(2+)</name>
        <dbReference type="ChEBI" id="CHEBI:49786"/>
    </ligand>
</feature>
<dbReference type="PANTHER" id="PTHR23418">
    <property type="entry name" value="ACIREDUCTONE DIOXYGENASE"/>
    <property type="match status" value="1"/>
</dbReference>
<evidence type="ECO:0000256" key="4">
    <source>
        <dbReference type="ARBA" id="ARBA00022723"/>
    </source>
</evidence>
<dbReference type="Proteomes" id="UP001244552">
    <property type="component" value="Unassembled WGS sequence"/>
</dbReference>
<feature type="binding site" evidence="9">
    <location>
        <position position="97"/>
    </location>
    <ligand>
        <name>Ni(2+)</name>
        <dbReference type="ChEBI" id="CHEBI:49786"/>
    </ligand>
</feature>
<keyword evidence="4 9" id="KW-0479">Metal-binding</keyword>
<dbReference type="InterPro" id="IPR014710">
    <property type="entry name" value="RmlC-like_jellyroll"/>
</dbReference>
<dbReference type="GO" id="GO:0010308">
    <property type="term" value="F:acireductone dioxygenase (Ni2+-requiring) activity"/>
    <property type="evidence" value="ECO:0007669"/>
    <property type="project" value="UniProtKB-EC"/>
</dbReference>
<dbReference type="SUPFAM" id="SSF51182">
    <property type="entry name" value="RmlC-like cupins"/>
    <property type="match status" value="1"/>
</dbReference>
<dbReference type="RefSeq" id="WP_209979757.1">
    <property type="nucleotide sequence ID" value="NZ_JAGINO010000003.1"/>
</dbReference>
<dbReference type="HAMAP" id="MF_01682">
    <property type="entry name" value="Salvage_MtnD"/>
    <property type="match status" value="1"/>
</dbReference>
<accession>A0ABU0MG77</accession>
<name>A0ABU0MG77_9PROT</name>
<feature type="binding site" evidence="9">
    <location>
        <position position="99"/>
    </location>
    <ligand>
        <name>Fe(2+)</name>
        <dbReference type="ChEBI" id="CHEBI:29033"/>
    </ligand>
</feature>
<evidence type="ECO:0000256" key="1">
    <source>
        <dbReference type="ARBA" id="ARBA00000428"/>
    </source>
</evidence>
<dbReference type="InterPro" id="IPR011051">
    <property type="entry name" value="RmlC_Cupin_sf"/>
</dbReference>
<reference evidence="10 11" key="1">
    <citation type="submission" date="2023-07" db="EMBL/GenBank/DDBJ databases">
        <title>Genomic Encyclopedia of Type Strains, Phase IV (KMG-IV): sequencing the most valuable type-strain genomes for metagenomic binning, comparative biology and taxonomic classification.</title>
        <authorList>
            <person name="Goeker M."/>
        </authorList>
    </citation>
    <scope>NUCLEOTIDE SEQUENCE [LARGE SCALE GENOMIC DNA]</scope>
    <source>
        <strain evidence="10 11">DSM 19922</strain>
    </source>
</reference>
<feature type="binding site" evidence="9">
    <location>
        <position position="103"/>
    </location>
    <ligand>
        <name>Ni(2+)</name>
        <dbReference type="ChEBI" id="CHEBI:49786"/>
    </ligand>
</feature>
<dbReference type="InterPro" id="IPR023956">
    <property type="entry name" value="ARD_bac"/>
</dbReference>
<evidence type="ECO:0000256" key="6">
    <source>
        <dbReference type="ARBA" id="ARBA00023002"/>
    </source>
</evidence>
<comment type="similarity">
    <text evidence="9">Belongs to the acireductone dioxygenase (ARD) family.</text>
</comment>
<comment type="subunit">
    <text evidence="9">Monomer.</text>
</comment>
<feature type="site" description="May play a role in transmitting local conformational changes" evidence="9">
    <location>
        <position position="102"/>
    </location>
</feature>
<comment type="catalytic activity">
    <reaction evidence="9">
        <text>1,2-dihydroxy-5-(methylsulfanyl)pent-1-en-3-one + O2 = 3-(methylsulfanyl)propanoate + CO + formate + 2 H(+)</text>
        <dbReference type="Rhea" id="RHEA:14161"/>
        <dbReference type="ChEBI" id="CHEBI:15378"/>
        <dbReference type="ChEBI" id="CHEBI:15379"/>
        <dbReference type="ChEBI" id="CHEBI:15740"/>
        <dbReference type="ChEBI" id="CHEBI:17245"/>
        <dbReference type="ChEBI" id="CHEBI:49016"/>
        <dbReference type="ChEBI" id="CHEBI:49252"/>
        <dbReference type="EC" id="1.13.11.53"/>
    </reaction>
</comment>
<feature type="binding site" evidence="9">
    <location>
        <position position="97"/>
    </location>
    <ligand>
        <name>Fe(2+)</name>
        <dbReference type="ChEBI" id="CHEBI:29033"/>
    </ligand>
</feature>
<comment type="pathway">
    <text evidence="9">Amino-acid biosynthesis; L-methionine biosynthesis via salvage pathway; L-methionine from S-methyl-5-thio-alpha-D-ribose 1-phosphate: step 5/6.</text>
</comment>
<sequence length="194" mass="20936">MSHLTVFLEHDAQRPELTTSDPALAAAHLAHVGVLFERLQPDRPLSPGADAEAVLAAYAAPVARLREARRFASVDVIRVTPEMPEAAALRGKFLEEHTHDEDEARLFVEGAGAFFIHTADRVIRVVCGAGDLLSVPAGAPHWFDMGIPPRFTAIRFFTRPDGWVAQPTGNPIAARFPQFAPKSCAASQAEAGLP</sequence>
<organism evidence="10 11">
    <name type="scientific">Azospirillum picis</name>
    <dbReference type="NCBI Taxonomy" id="488438"/>
    <lineage>
        <taxon>Bacteria</taxon>
        <taxon>Pseudomonadati</taxon>
        <taxon>Pseudomonadota</taxon>
        <taxon>Alphaproteobacteria</taxon>
        <taxon>Rhodospirillales</taxon>
        <taxon>Azospirillaceae</taxon>
        <taxon>Azospirillum</taxon>
    </lineage>
</organism>
<dbReference type="GO" id="GO:0010309">
    <property type="term" value="F:acireductone dioxygenase [iron(II)-requiring] activity"/>
    <property type="evidence" value="ECO:0007669"/>
    <property type="project" value="UniProtKB-EC"/>
</dbReference>
<dbReference type="PANTHER" id="PTHR23418:SF0">
    <property type="entry name" value="ACIREDUCTONE DIOXYGENASE"/>
    <property type="match status" value="1"/>
</dbReference>
<dbReference type="Pfam" id="PF03079">
    <property type="entry name" value="ARD"/>
    <property type="match status" value="1"/>
</dbReference>
<keyword evidence="8 9" id="KW-0486">Methionine biosynthesis</keyword>
<evidence type="ECO:0000256" key="5">
    <source>
        <dbReference type="ARBA" id="ARBA00022964"/>
    </source>
</evidence>
<evidence type="ECO:0000313" key="11">
    <source>
        <dbReference type="Proteomes" id="UP001244552"/>
    </source>
</evidence>
<dbReference type="EC" id="1.13.11.54" evidence="9"/>
<feature type="site" description="Important to generate the dianion" evidence="9">
    <location>
        <position position="105"/>
    </location>
</feature>
<comment type="caution">
    <text evidence="10">The sequence shown here is derived from an EMBL/GenBank/DDBJ whole genome shotgun (WGS) entry which is preliminary data.</text>
</comment>
<comment type="cofactor">
    <cofactor evidence="9">
        <name>Ni(2+)</name>
        <dbReference type="ChEBI" id="CHEBI:49786"/>
    </cofactor>
    <text evidence="9">Binds 1 nickel ion per monomer.</text>
</comment>
<dbReference type="EMBL" id="JAUSVU010000003">
    <property type="protein sequence ID" value="MDQ0532451.1"/>
    <property type="molecule type" value="Genomic_DNA"/>
</dbReference>
<evidence type="ECO:0000256" key="2">
    <source>
        <dbReference type="ARBA" id="ARBA00022596"/>
    </source>
</evidence>
<proteinExistence type="inferred from homology"/>
<dbReference type="InterPro" id="IPR004313">
    <property type="entry name" value="ARD"/>
</dbReference>
<keyword evidence="7 9" id="KW-0408">Iron</keyword>
<dbReference type="EC" id="1.13.11.53" evidence="9"/>
<comment type="function">
    <text evidence="9">Catalyzes 2 different reactions between oxygene and the acireductone 1,2-dihydroxy-3-keto-5-methylthiopentene (DHK-MTPene) depending upon the metal bound in the active site. Fe-containing acireductone dioxygenase (Fe-ARD) produces formate and 2-keto-4-methylthiobutyrate (KMTB), the alpha-ketoacid precursor of methionine in the methionine recycle pathway. Ni-containing acireductone dioxygenase (Ni-ARD) produces methylthiopropionate, carbon monoxide and formate, and does not lie on the methionine recycle pathway.</text>
</comment>
<feature type="binding site" evidence="9">
    <location>
        <position position="103"/>
    </location>
    <ligand>
        <name>Fe(2+)</name>
        <dbReference type="ChEBI" id="CHEBI:29033"/>
    </ligand>
</feature>
<keyword evidence="11" id="KW-1185">Reference proteome</keyword>
<feature type="binding site" evidence="9">
    <location>
        <position position="141"/>
    </location>
    <ligand>
        <name>Fe(2+)</name>
        <dbReference type="ChEBI" id="CHEBI:29033"/>
    </ligand>
</feature>
<comment type="catalytic activity">
    <reaction evidence="1 9">
        <text>1,2-dihydroxy-5-(methylsulfanyl)pent-1-en-3-one + O2 = 4-methylsulfanyl-2-oxobutanoate + formate + 2 H(+)</text>
        <dbReference type="Rhea" id="RHEA:24504"/>
        <dbReference type="ChEBI" id="CHEBI:15378"/>
        <dbReference type="ChEBI" id="CHEBI:15379"/>
        <dbReference type="ChEBI" id="CHEBI:15740"/>
        <dbReference type="ChEBI" id="CHEBI:16723"/>
        <dbReference type="ChEBI" id="CHEBI:49252"/>
        <dbReference type="EC" id="1.13.11.54"/>
    </reaction>
</comment>
<evidence type="ECO:0000256" key="8">
    <source>
        <dbReference type="ARBA" id="ARBA00023167"/>
    </source>
</evidence>
<evidence type="ECO:0000256" key="7">
    <source>
        <dbReference type="ARBA" id="ARBA00023004"/>
    </source>
</evidence>
<evidence type="ECO:0000313" key="10">
    <source>
        <dbReference type="EMBL" id="MDQ0532451.1"/>
    </source>
</evidence>
<keyword evidence="6 9" id="KW-0560">Oxidoreductase</keyword>
<dbReference type="CDD" id="cd02232">
    <property type="entry name" value="cupin_ARD"/>
    <property type="match status" value="1"/>
</dbReference>
<evidence type="ECO:0000256" key="3">
    <source>
        <dbReference type="ARBA" id="ARBA00022605"/>
    </source>
</evidence>
<protein>
    <recommendedName>
        <fullName evidence="9">Acireductone dioxygenase</fullName>
    </recommendedName>
    <alternativeName>
        <fullName evidence="9">1,2-dihydroxy-3-keto-5-methylthiopentene dioxygenase</fullName>
        <shortName evidence="9">DHK-MTPene dioxygenase</shortName>
    </alternativeName>
    <alternativeName>
        <fullName evidence="9">Acireductone dioxygenase (Fe(2+)-requiring)</fullName>
        <shortName evidence="9">ARD'</shortName>
        <shortName evidence="9">Fe-ARD</shortName>
        <ecNumber evidence="9">1.13.11.54</ecNumber>
    </alternativeName>
    <alternativeName>
        <fullName evidence="9">Acireductone dioxygenase (Ni(2+)-requiring)</fullName>
        <shortName evidence="9">ARD</shortName>
        <shortName evidence="9">Ni-ARD</shortName>
        <ecNumber evidence="9">1.13.11.53</ecNumber>
    </alternativeName>
</protein>
<keyword evidence="3 9" id="KW-0028">Amino-acid biosynthesis</keyword>
<dbReference type="Gene3D" id="2.60.120.10">
    <property type="entry name" value="Jelly Rolls"/>
    <property type="match status" value="1"/>
</dbReference>